<comment type="caution">
    <text evidence="1">The sequence shown here is derived from an EMBL/GenBank/DDBJ whole genome shotgun (WGS) entry which is preliminary data.</text>
</comment>
<organism evidence="1 2">
    <name type="scientific">Intrasporangium calvum</name>
    <dbReference type="NCBI Taxonomy" id="53358"/>
    <lineage>
        <taxon>Bacteria</taxon>
        <taxon>Bacillati</taxon>
        <taxon>Actinomycetota</taxon>
        <taxon>Actinomycetes</taxon>
        <taxon>Micrococcales</taxon>
        <taxon>Intrasporangiaceae</taxon>
        <taxon>Intrasporangium</taxon>
    </lineage>
</organism>
<dbReference type="EMBL" id="JAPFQL010000005">
    <property type="protein sequence ID" value="MDC5696077.1"/>
    <property type="molecule type" value="Genomic_DNA"/>
</dbReference>
<evidence type="ECO:0000313" key="1">
    <source>
        <dbReference type="EMBL" id="MDC5696077.1"/>
    </source>
</evidence>
<sequence>MGWLSGIVDGIRSWWTGRQPGSGPATPVGEAAAIATIEALVERMRAVDATLDPTDGVHAFSRMYLRVTELVLERATEGYFGNVRFLTRLDILFAGLYLDTLRSSAPTAAWAPVFELRSAPGRLPIQFALAGMNAHINHDLPIAVVAACRELRLSPTSPGIHDDYLKVNALLAAVQEEVRQSFLDGLALEVDRTHAGPVANLVGAWSINRARDAAWTNANVLWRLDGHEPLRSDYAATLSRSVGLAGRLLLTPVDDLV</sequence>
<keyword evidence="2" id="KW-1185">Reference proteome</keyword>
<evidence type="ECO:0000313" key="2">
    <source>
        <dbReference type="Proteomes" id="UP001150259"/>
    </source>
</evidence>
<dbReference type="Pfam" id="PF19458">
    <property type="entry name" value="DUF5995"/>
    <property type="match status" value="1"/>
</dbReference>
<dbReference type="Proteomes" id="UP001150259">
    <property type="component" value="Unassembled WGS sequence"/>
</dbReference>
<reference evidence="1 2" key="1">
    <citation type="submission" date="2022-11" db="EMBL/GenBank/DDBJ databases">
        <title>Anaerobic phenanthrene biodegradation by a DNRA strain PheN6.</title>
        <authorList>
            <person name="Zhang Z."/>
        </authorList>
    </citation>
    <scope>NUCLEOTIDE SEQUENCE [LARGE SCALE GENOMIC DNA]</scope>
    <source>
        <strain evidence="1 2">PheN6</strain>
    </source>
</reference>
<name>A0ABT5GDC7_9MICO</name>
<accession>A0ABT5GDC7</accession>
<protein>
    <submittedName>
        <fullName evidence="1">DUF5995 family protein</fullName>
    </submittedName>
</protein>
<gene>
    <name evidence="1" type="ORF">OO014_02320</name>
</gene>
<dbReference type="RefSeq" id="WP_272460654.1">
    <property type="nucleotide sequence ID" value="NZ_JAPFQL010000005.1"/>
</dbReference>
<dbReference type="InterPro" id="IPR046037">
    <property type="entry name" value="DUF5995"/>
</dbReference>
<proteinExistence type="predicted"/>